<evidence type="ECO:0000256" key="1">
    <source>
        <dbReference type="SAM" id="MobiDB-lite"/>
    </source>
</evidence>
<sequence>MFCYASVELQSSSDYRLPRFGRSREAMVRSSRTSSARRNEESHVAFHSSQDTSSYSQQCEREGFGDVTKTPLNTPSTG</sequence>
<dbReference type="EMBL" id="CH476625">
    <property type="protein sequence ID" value="EDO02023.1"/>
    <property type="molecule type" value="Genomic_DNA"/>
</dbReference>
<reference evidence="3" key="1">
    <citation type="journal article" date="2011" name="PLoS Genet.">
        <title>Genomic analysis of the necrotrophic fungal pathogens Sclerotinia sclerotiorum and Botrytis cinerea.</title>
        <authorList>
            <person name="Amselem J."/>
            <person name="Cuomo C.A."/>
            <person name="van Kan J.A."/>
            <person name="Viaud M."/>
            <person name="Benito E.P."/>
            <person name="Couloux A."/>
            <person name="Coutinho P.M."/>
            <person name="de Vries R.P."/>
            <person name="Dyer P.S."/>
            <person name="Fillinger S."/>
            <person name="Fournier E."/>
            <person name="Gout L."/>
            <person name="Hahn M."/>
            <person name="Kohn L."/>
            <person name="Lapalu N."/>
            <person name="Plummer K.M."/>
            <person name="Pradier J.M."/>
            <person name="Quevillon E."/>
            <person name="Sharon A."/>
            <person name="Simon A."/>
            <person name="ten Have A."/>
            <person name="Tudzynski B."/>
            <person name="Tudzynski P."/>
            <person name="Wincker P."/>
            <person name="Andrew M."/>
            <person name="Anthouard V."/>
            <person name="Beever R.E."/>
            <person name="Beffa R."/>
            <person name="Benoit I."/>
            <person name="Bouzid O."/>
            <person name="Brault B."/>
            <person name="Chen Z."/>
            <person name="Choquer M."/>
            <person name="Collemare J."/>
            <person name="Cotton P."/>
            <person name="Danchin E.G."/>
            <person name="Da Silva C."/>
            <person name="Gautier A."/>
            <person name="Giraud C."/>
            <person name="Giraud T."/>
            <person name="Gonzalez C."/>
            <person name="Grossetete S."/>
            <person name="Guldener U."/>
            <person name="Henrissat B."/>
            <person name="Howlett B.J."/>
            <person name="Kodira C."/>
            <person name="Kretschmer M."/>
            <person name="Lappartient A."/>
            <person name="Leroch M."/>
            <person name="Levis C."/>
            <person name="Mauceli E."/>
            <person name="Neuveglise C."/>
            <person name="Oeser B."/>
            <person name="Pearson M."/>
            <person name="Poulain J."/>
            <person name="Poussereau N."/>
            <person name="Quesneville H."/>
            <person name="Rascle C."/>
            <person name="Schumacher J."/>
            <person name="Segurens B."/>
            <person name="Sexton A."/>
            <person name="Silva E."/>
            <person name="Sirven C."/>
            <person name="Soanes D.M."/>
            <person name="Talbot N.J."/>
            <person name="Templeton M."/>
            <person name="Yandava C."/>
            <person name="Yarden O."/>
            <person name="Zeng Q."/>
            <person name="Rollins J.A."/>
            <person name="Lebrun M.H."/>
            <person name="Dickman M."/>
        </authorList>
    </citation>
    <scope>NUCLEOTIDE SEQUENCE [LARGE SCALE GENOMIC DNA]</scope>
    <source>
        <strain evidence="3">ATCC 18683 / 1980 / Ss-1</strain>
    </source>
</reference>
<gene>
    <name evidence="2" type="ORF">SS1G_04499</name>
</gene>
<dbReference type="Proteomes" id="UP000001312">
    <property type="component" value="Unassembled WGS sequence"/>
</dbReference>
<evidence type="ECO:0000313" key="2">
    <source>
        <dbReference type="EMBL" id="EDO02023.1"/>
    </source>
</evidence>
<feature type="region of interest" description="Disordered" evidence="1">
    <location>
        <begin position="26"/>
        <end position="78"/>
    </location>
</feature>
<proteinExistence type="predicted"/>
<name>A7EGQ7_SCLS1</name>
<dbReference type="InParanoid" id="A7EGQ7"/>
<dbReference type="HOGENOM" id="CLU_2623475_0_0_1"/>
<keyword evidence="3" id="KW-1185">Reference proteome</keyword>
<evidence type="ECO:0000313" key="3">
    <source>
        <dbReference type="Proteomes" id="UP000001312"/>
    </source>
</evidence>
<feature type="compositionally biased region" description="Polar residues" evidence="1">
    <location>
        <begin position="47"/>
        <end position="58"/>
    </location>
</feature>
<dbReference type="GeneID" id="5490632"/>
<dbReference type="AlphaFoldDB" id="A7EGQ7"/>
<dbReference type="RefSeq" id="XP_001594691.1">
    <property type="nucleotide sequence ID" value="XM_001594641.1"/>
</dbReference>
<dbReference type="KEGG" id="ssl:SS1G_04499"/>
<organism evidence="2 3">
    <name type="scientific">Sclerotinia sclerotiorum (strain ATCC 18683 / 1980 / Ss-1)</name>
    <name type="common">White mold</name>
    <name type="synonym">Whetzelinia sclerotiorum</name>
    <dbReference type="NCBI Taxonomy" id="665079"/>
    <lineage>
        <taxon>Eukaryota</taxon>
        <taxon>Fungi</taxon>
        <taxon>Dikarya</taxon>
        <taxon>Ascomycota</taxon>
        <taxon>Pezizomycotina</taxon>
        <taxon>Leotiomycetes</taxon>
        <taxon>Helotiales</taxon>
        <taxon>Sclerotiniaceae</taxon>
        <taxon>Sclerotinia</taxon>
    </lineage>
</organism>
<protein>
    <submittedName>
        <fullName evidence="2">Uncharacterized protein</fullName>
    </submittedName>
</protein>
<accession>A7EGQ7</accession>